<keyword evidence="7" id="KW-0449">Lipoprotein</keyword>
<dbReference type="Pfam" id="PF25198">
    <property type="entry name" value="Spore_GerAC_N"/>
    <property type="match status" value="1"/>
</dbReference>
<dbReference type="Pfam" id="PF05504">
    <property type="entry name" value="Spore_GerAC"/>
    <property type="match status" value="1"/>
</dbReference>
<evidence type="ECO:0000259" key="9">
    <source>
        <dbReference type="Pfam" id="PF25198"/>
    </source>
</evidence>
<comment type="similarity">
    <text evidence="2">Belongs to the GerABKC lipoprotein family.</text>
</comment>
<dbReference type="NCBIfam" id="TIGR02887">
    <property type="entry name" value="spore_ger_x_C"/>
    <property type="match status" value="1"/>
</dbReference>
<dbReference type="InterPro" id="IPR046953">
    <property type="entry name" value="Spore_GerAC-like_C"/>
</dbReference>
<keyword evidence="4" id="KW-0732">Signal</keyword>
<dbReference type="InterPro" id="IPR038501">
    <property type="entry name" value="Spore_GerAC_C_sf"/>
</dbReference>
<dbReference type="EMBL" id="QOUX01000046">
    <property type="protein sequence ID" value="RXI97824.1"/>
    <property type="molecule type" value="Genomic_DNA"/>
</dbReference>
<sequence length="372" mass="42365">MRKLLLLFYITSLILSGCAQKRIVEDMGFIHSIGFELNEAEDAEEEGILTITITFPQVRPSAAKDHVVLSTIAHTSKEGRTKLARQTERVLVSGQLRSVMFGDTLAKMGFFDTIDTFKRDHAVGLNLKVIVVNGSPKEMLMTEFPEHPRIGRYIFELLEKEAQTHVTVDTSLHEFIRDYYDDGIDPIVPLMKAGKEEVILDGIGLFNGDKLAMQVDPKKARVFLMLHENHLGGTLTKQMRLKNETKEDDYLYITFNTLESTRKVNVQSPSEIQVNIDVKGSIDEFTGYVKLSDDEAQKDIEKKLAAYIKETSEEIIEEMQQNQTDSLGFGQFVRNSLSYKNWKEMKWKEEIYPDAKIDVNVNVKLKGFGDVK</sequence>
<feature type="domain" description="Spore germination protein N-terminal" evidence="9">
    <location>
        <begin position="21"/>
        <end position="192"/>
    </location>
</feature>
<dbReference type="GO" id="GO:0009847">
    <property type="term" value="P:spore germination"/>
    <property type="evidence" value="ECO:0007669"/>
    <property type="project" value="InterPro"/>
</dbReference>
<evidence type="ECO:0000259" key="8">
    <source>
        <dbReference type="Pfam" id="PF05504"/>
    </source>
</evidence>
<proteinExistence type="inferred from homology"/>
<keyword evidence="11" id="KW-1185">Reference proteome</keyword>
<evidence type="ECO:0000256" key="4">
    <source>
        <dbReference type="ARBA" id="ARBA00022729"/>
    </source>
</evidence>
<gene>
    <name evidence="10" type="ORF">DS745_15800</name>
</gene>
<evidence type="ECO:0000256" key="6">
    <source>
        <dbReference type="ARBA" id="ARBA00023139"/>
    </source>
</evidence>
<name>A0A4V1LFX9_9BACI</name>
<dbReference type="OrthoDB" id="2592518at2"/>
<evidence type="ECO:0000256" key="1">
    <source>
        <dbReference type="ARBA" id="ARBA00004635"/>
    </source>
</evidence>
<evidence type="ECO:0000256" key="5">
    <source>
        <dbReference type="ARBA" id="ARBA00023136"/>
    </source>
</evidence>
<accession>A0A4V1LFX9</accession>
<dbReference type="Proteomes" id="UP000290649">
    <property type="component" value="Unassembled WGS sequence"/>
</dbReference>
<dbReference type="PANTHER" id="PTHR35789">
    <property type="entry name" value="SPORE GERMINATION PROTEIN B3"/>
    <property type="match status" value="1"/>
</dbReference>
<comment type="caution">
    <text evidence="10">The sequence shown here is derived from an EMBL/GenBank/DDBJ whole genome shotgun (WGS) entry which is preliminary data.</text>
</comment>
<evidence type="ECO:0000313" key="11">
    <source>
        <dbReference type="Proteomes" id="UP000290649"/>
    </source>
</evidence>
<dbReference type="InterPro" id="IPR008844">
    <property type="entry name" value="Spore_GerAC-like"/>
</dbReference>
<reference evidence="10 11" key="1">
    <citation type="journal article" date="2019" name="Int. J. Syst. Evol. Microbiol.">
        <title>Anaerobacillus alkaliphilus sp. nov., a novel alkaliphilic and moderately halophilic bacterium.</title>
        <authorList>
            <person name="Borsodi A.K."/>
            <person name="Aszalos J.M."/>
            <person name="Bihari P."/>
            <person name="Nagy I."/>
            <person name="Schumann P."/>
            <person name="Sproer C."/>
            <person name="Kovacs A.L."/>
            <person name="Boka K."/>
            <person name="Dobosy P."/>
            <person name="Ovari M."/>
            <person name="Szili-Kovacs T."/>
            <person name="Toth E."/>
        </authorList>
    </citation>
    <scope>NUCLEOTIDE SEQUENCE [LARGE SCALE GENOMIC DNA]</scope>
    <source>
        <strain evidence="10 11">B16-10</strain>
    </source>
</reference>
<dbReference type="Gene3D" id="3.30.300.210">
    <property type="entry name" value="Nutrient germinant receptor protein C, domain 3"/>
    <property type="match status" value="1"/>
</dbReference>
<keyword evidence="6" id="KW-0564">Palmitate</keyword>
<evidence type="ECO:0000256" key="2">
    <source>
        <dbReference type="ARBA" id="ARBA00007886"/>
    </source>
</evidence>
<organism evidence="10 11">
    <name type="scientific">Anaerobacillus alkaliphilus</name>
    <dbReference type="NCBI Taxonomy" id="1548597"/>
    <lineage>
        <taxon>Bacteria</taxon>
        <taxon>Bacillati</taxon>
        <taxon>Bacillota</taxon>
        <taxon>Bacilli</taxon>
        <taxon>Bacillales</taxon>
        <taxon>Bacillaceae</taxon>
        <taxon>Anaerobacillus</taxon>
    </lineage>
</organism>
<dbReference type="PANTHER" id="PTHR35789:SF1">
    <property type="entry name" value="SPORE GERMINATION PROTEIN B3"/>
    <property type="match status" value="1"/>
</dbReference>
<keyword evidence="5" id="KW-0472">Membrane</keyword>
<feature type="domain" description="Spore germination GerAC-like C-terminal" evidence="8">
    <location>
        <begin position="201"/>
        <end position="369"/>
    </location>
</feature>
<protein>
    <submittedName>
        <fullName evidence="10">Ger(X)C family spore germination protein</fullName>
    </submittedName>
</protein>
<evidence type="ECO:0000313" key="10">
    <source>
        <dbReference type="EMBL" id="RXI97824.1"/>
    </source>
</evidence>
<dbReference type="RefSeq" id="WP_129079188.1">
    <property type="nucleotide sequence ID" value="NZ_QOUX01000046.1"/>
</dbReference>
<comment type="subcellular location">
    <subcellularLocation>
        <location evidence="1">Membrane</location>
        <topology evidence="1">Lipid-anchor</topology>
    </subcellularLocation>
</comment>
<keyword evidence="3" id="KW-0309">Germination</keyword>
<dbReference type="GO" id="GO:0016020">
    <property type="term" value="C:membrane"/>
    <property type="evidence" value="ECO:0007669"/>
    <property type="project" value="UniProtKB-SubCell"/>
</dbReference>
<evidence type="ECO:0000256" key="7">
    <source>
        <dbReference type="ARBA" id="ARBA00023288"/>
    </source>
</evidence>
<evidence type="ECO:0000256" key="3">
    <source>
        <dbReference type="ARBA" id="ARBA00022544"/>
    </source>
</evidence>
<dbReference type="PROSITE" id="PS51257">
    <property type="entry name" value="PROKAR_LIPOPROTEIN"/>
    <property type="match status" value="1"/>
</dbReference>
<dbReference type="InterPro" id="IPR057336">
    <property type="entry name" value="GerAC_N"/>
</dbReference>
<dbReference type="AlphaFoldDB" id="A0A4V1LFX9"/>